<name>A0A412Y199_9BACE</name>
<evidence type="ECO:0000259" key="2">
    <source>
        <dbReference type="Pfam" id="PF07944"/>
    </source>
</evidence>
<dbReference type="Proteomes" id="UP000283850">
    <property type="component" value="Unassembled WGS sequence"/>
</dbReference>
<dbReference type="SUPFAM" id="SSF48208">
    <property type="entry name" value="Six-hairpin glycosidases"/>
    <property type="match status" value="1"/>
</dbReference>
<feature type="domain" description="Non-reducing end beta-L-arabinofuranosidase-like GH127 catalytic" evidence="2">
    <location>
        <begin position="47"/>
        <end position="436"/>
    </location>
</feature>
<dbReference type="PANTHER" id="PTHR31151:SF0">
    <property type="entry name" value="PROLINE-TRNA LIGASE (DUF1680)"/>
    <property type="match status" value="1"/>
</dbReference>
<protein>
    <submittedName>
        <fullName evidence="5">Glycosyl hydrolase</fullName>
    </submittedName>
</protein>
<reference evidence="5 6" key="1">
    <citation type="submission" date="2018-08" db="EMBL/GenBank/DDBJ databases">
        <title>A genome reference for cultivated species of the human gut microbiota.</title>
        <authorList>
            <person name="Zou Y."/>
            <person name="Xue W."/>
            <person name="Luo G."/>
        </authorList>
    </citation>
    <scope>NUCLEOTIDE SEQUENCE [LARGE SCALE GENOMIC DNA]</scope>
    <source>
        <strain evidence="5 6">AF14-32</strain>
    </source>
</reference>
<feature type="domain" description="Glycoside hydrolase GH146 substrate-binding" evidence="3">
    <location>
        <begin position="707"/>
        <end position="801"/>
    </location>
</feature>
<dbReference type="PANTHER" id="PTHR31151">
    <property type="entry name" value="PROLINE-TRNA LIGASE (DUF1680)"/>
    <property type="match status" value="1"/>
</dbReference>
<dbReference type="InterPro" id="IPR046544">
    <property type="entry name" value="GH146_SB_dom"/>
</dbReference>
<evidence type="ECO:0000313" key="6">
    <source>
        <dbReference type="Proteomes" id="UP000283850"/>
    </source>
</evidence>
<dbReference type="GO" id="GO:0005975">
    <property type="term" value="P:carbohydrate metabolic process"/>
    <property type="evidence" value="ECO:0007669"/>
    <property type="project" value="InterPro"/>
</dbReference>
<accession>A0A412Y199</accession>
<comment type="caution">
    <text evidence="5">The sequence shown here is derived from an EMBL/GenBank/DDBJ whole genome shotgun (WGS) entry which is preliminary data.</text>
</comment>
<gene>
    <name evidence="5" type="ORF">DWW10_16570</name>
</gene>
<evidence type="ECO:0000259" key="4">
    <source>
        <dbReference type="Pfam" id="PF20736"/>
    </source>
</evidence>
<sequence>MNMMKRCVFLSLFLLASSYLLHAGEIDDKSVVISKQPKLWQTFCLSEVRLLPGSPFYHAMLVSQQYLLDADIERMLNGRRKEVGIPEKKPYPGSNQPQGTRITDWHHYVSGTSLMYAQTGDTRFLDRVNYLIDELTMLDVRRDSLYQVQGKTPELPYAKLMKGELVLNNPDEAGYPWGGLCWIPFYWQHKEFAAYRDAYLYCNNTKALRLWIKQAEPVTEFILKVNPDLFEGFLDMENGGINAVFADLYALTGDERYMAASMKLNHQKVILNIANGKDVLYGRHANFHLPAFEGTARQYQLTGDEVCRKATQNFAEIYYKDHMNCIGGNGCYERFGRPGEITKRLGSTSSETCNTYNMMKIALNTFESTGDLRHMDYFERAIYNHILASQDPETGGVTYYTMLLPGGFKSYSDRFNIEGIWCCVGTGMENHSKYGEGIYFNNHQSLYVNLFIPSELNWKEKNLHLKQETDFPQGDCTTLTILESGSYDHPIYIRYPHWAGREVSVRINGEEYPLHARAGEYIRLQHPWKTGDRIQVEMKQTFRLEAAPDDPFMNVIFRGPVAYAAQLGSDHIPNDHIKFSRQNNAFRPLDDIPLFIVNKMDLESWLKADKAIPQAYRTQKAGILNGKPKDVLLRPYYQTHHQRYSLYLNMYTPEEMAYRKRVVSDELRTSSDTDEKAHRLMAEKSEKAPQAVLSNVWEATRLGRMTDTDGWFSYQVKVNPDATQNYLVVTYWGTGQENHDFDILIDGQKIATECLMNKHPLTFYEEIYKIPADMTDGKEKVTVRFQSHPGKKAGAVFALKVTTEPDLFPGYSFYL</sequence>
<dbReference type="InterPro" id="IPR049046">
    <property type="entry name" value="Beta-AFase-like_GH127_middle"/>
</dbReference>
<feature type="signal peptide" evidence="1">
    <location>
        <begin position="1"/>
        <end position="23"/>
    </location>
</feature>
<organism evidence="5 6">
    <name type="scientific">Bacteroides intestinalis</name>
    <dbReference type="NCBI Taxonomy" id="329854"/>
    <lineage>
        <taxon>Bacteria</taxon>
        <taxon>Pseudomonadati</taxon>
        <taxon>Bacteroidota</taxon>
        <taxon>Bacteroidia</taxon>
        <taxon>Bacteroidales</taxon>
        <taxon>Bacteroidaceae</taxon>
        <taxon>Bacteroides</taxon>
    </lineage>
</organism>
<keyword evidence="1" id="KW-0732">Signal</keyword>
<dbReference type="Pfam" id="PF20736">
    <property type="entry name" value="Glyco_hydro127M"/>
    <property type="match status" value="1"/>
</dbReference>
<keyword evidence="5" id="KW-0378">Hydrolase</keyword>
<feature type="chain" id="PRO_5019165137" evidence="1">
    <location>
        <begin position="24"/>
        <end position="815"/>
    </location>
</feature>
<proteinExistence type="predicted"/>
<dbReference type="Pfam" id="PF20620">
    <property type="entry name" value="DUF6805"/>
    <property type="match status" value="1"/>
</dbReference>
<dbReference type="GO" id="GO:0016787">
    <property type="term" value="F:hydrolase activity"/>
    <property type="evidence" value="ECO:0007669"/>
    <property type="project" value="UniProtKB-KW"/>
</dbReference>
<evidence type="ECO:0000313" key="5">
    <source>
        <dbReference type="EMBL" id="RGV51274.1"/>
    </source>
</evidence>
<feature type="domain" description="Non-reducing end beta-L-arabinofuranosidase-like GH127 middle" evidence="4">
    <location>
        <begin position="446"/>
        <end position="538"/>
    </location>
</feature>
<dbReference type="EMBL" id="QRZF01000012">
    <property type="protein sequence ID" value="RGV51274.1"/>
    <property type="molecule type" value="Genomic_DNA"/>
</dbReference>
<evidence type="ECO:0000259" key="3">
    <source>
        <dbReference type="Pfam" id="PF20620"/>
    </source>
</evidence>
<dbReference type="Pfam" id="PF07944">
    <property type="entry name" value="Beta-AFase-like_GH127_cat"/>
    <property type="match status" value="1"/>
</dbReference>
<evidence type="ECO:0000256" key="1">
    <source>
        <dbReference type="SAM" id="SignalP"/>
    </source>
</evidence>
<dbReference type="InterPro" id="IPR012878">
    <property type="entry name" value="Beta-AFase-like_GH127_cat"/>
</dbReference>
<dbReference type="RefSeq" id="WP_118420711.1">
    <property type="nucleotide sequence ID" value="NZ_QSFN01000002.1"/>
</dbReference>
<dbReference type="AlphaFoldDB" id="A0A412Y199"/>
<dbReference type="InterPro" id="IPR008928">
    <property type="entry name" value="6-hairpin_glycosidase_sf"/>
</dbReference>